<protein>
    <submittedName>
        <fullName evidence="2">Uncharacterized protein</fullName>
    </submittedName>
</protein>
<dbReference type="Proteomes" id="UP000003786">
    <property type="component" value="Chromosome 2"/>
</dbReference>
<dbReference type="VEuPathDB" id="PiroplasmaDB:TOT_020000161"/>
<dbReference type="EMBL" id="AP011947">
    <property type="protein sequence ID" value="BAM39889.1"/>
    <property type="molecule type" value="Genomic_DNA"/>
</dbReference>
<accession>J4DP09</accession>
<evidence type="ECO:0000256" key="1">
    <source>
        <dbReference type="SAM" id="Phobius"/>
    </source>
</evidence>
<reference evidence="2 3" key="1">
    <citation type="journal article" date="2012" name="MBio">
        <title>Comparative genome analysis of three eukaryotic parasites with differing abilities to transform leukocytes reveals key mediators of Theileria-induced leukocyte transformation.</title>
        <authorList>
            <person name="Hayashida K."/>
            <person name="Hara Y."/>
            <person name="Abe T."/>
            <person name="Yamasaki C."/>
            <person name="Toyoda A."/>
            <person name="Kosuge T."/>
            <person name="Suzuki Y."/>
            <person name="Sato Y."/>
            <person name="Kawashima S."/>
            <person name="Katayama T."/>
            <person name="Wakaguri H."/>
            <person name="Inoue N."/>
            <person name="Homma K."/>
            <person name="Tada-Umezaki M."/>
            <person name="Yagi Y."/>
            <person name="Fujii Y."/>
            <person name="Habara T."/>
            <person name="Kanehisa M."/>
            <person name="Watanabe H."/>
            <person name="Ito K."/>
            <person name="Gojobori T."/>
            <person name="Sugawara H."/>
            <person name="Imanishi T."/>
            <person name="Weir W."/>
            <person name="Gardner M."/>
            <person name="Pain A."/>
            <person name="Shiels B."/>
            <person name="Hattori M."/>
            <person name="Nene V."/>
            <person name="Sugimoto C."/>
        </authorList>
    </citation>
    <scope>NUCLEOTIDE SEQUENCE [LARGE SCALE GENOMIC DNA]</scope>
    <source>
        <strain evidence="2 3">Shintoku</strain>
    </source>
</reference>
<evidence type="ECO:0000313" key="2">
    <source>
        <dbReference type="EMBL" id="BAM39889.1"/>
    </source>
</evidence>
<name>J4DP09_THEOR</name>
<dbReference type="AlphaFoldDB" id="J4DP09"/>
<dbReference type="RefSeq" id="XP_009690190.1">
    <property type="nucleotide sequence ID" value="XM_009691895.1"/>
</dbReference>
<dbReference type="KEGG" id="tot:TOT_020000161"/>
<keyword evidence="1" id="KW-0472">Membrane</keyword>
<keyword evidence="3" id="KW-1185">Reference proteome</keyword>
<keyword evidence="1" id="KW-0812">Transmembrane</keyword>
<dbReference type="GeneID" id="20714337"/>
<organism evidence="2 3">
    <name type="scientific">Theileria orientalis strain Shintoku</name>
    <dbReference type="NCBI Taxonomy" id="869250"/>
    <lineage>
        <taxon>Eukaryota</taxon>
        <taxon>Sar</taxon>
        <taxon>Alveolata</taxon>
        <taxon>Apicomplexa</taxon>
        <taxon>Aconoidasida</taxon>
        <taxon>Piroplasmida</taxon>
        <taxon>Theileriidae</taxon>
        <taxon>Theileria</taxon>
    </lineage>
</organism>
<feature type="transmembrane region" description="Helical" evidence="1">
    <location>
        <begin position="20"/>
        <end position="36"/>
    </location>
</feature>
<proteinExistence type="predicted"/>
<evidence type="ECO:0000313" key="3">
    <source>
        <dbReference type="Proteomes" id="UP000003786"/>
    </source>
</evidence>
<keyword evidence="1" id="KW-1133">Transmembrane helix</keyword>
<gene>
    <name evidence="2" type="ORF">TOT_020000161</name>
</gene>
<sequence length="37" mass="4089">MTTPPGANFPSLLNPFPFSGYYADILILLFVLAQIFV</sequence>